<name>A0A814QLR2_9BILA</name>
<organism evidence="4 5">
    <name type="scientific">Brachionus calyciflorus</name>
    <dbReference type="NCBI Taxonomy" id="104777"/>
    <lineage>
        <taxon>Eukaryota</taxon>
        <taxon>Metazoa</taxon>
        <taxon>Spiralia</taxon>
        <taxon>Gnathifera</taxon>
        <taxon>Rotifera</taxon>
        <taxon>Eurotatoria</taxon>
        <taxon>Monogononta</taxon>
        <taxon>Pseudotrocha</taxon>
        <taxon>Ploima</taxon>
        <taxon>Brachionidae</taxon>
        <taxon>Brachionus</taxon>
    </lineage>
</organism>
<dbReference type="InterPro" id="IPR043504">
    <property type="entry name" value="Peptidase_S1_PA_chymotrypsin"/>
</dbReference>
<dbReference type="PROSITE" id="PS50240">
    <property type="entry name" value="TRYPSIN_DOM"/>
    <property type="match status" value="1"/>
</dbReference>
<keyword evidence="5" id="KW-1185">Reference proteome</keyword>
<comment type="caution">
    <text evidence="4">The sequence shown here is derived from an EMBL/GenBank/DDBJ whole genome shotgun (WGS) entry which is preliminary data.</text>
</comment>
<dbReference type="PANTHER" id="PTHR24256">
    <property type="entry name" value="TRYPTASE-RELATED"/>
    <property type="match status" value="1"/>
</dbReference>
<gene>
    <name evidence="4" type="ORF">OXX778_LOCUS22006</name>
</gene>
<feature type="domain" description="Peptidase S1" evidence="3">
    <location>
        <begin position="1"/>
        <end position="230"/>
    </location>
</feature>
<dbReference type="EMBL" id="CAJNOC010008750">
    <property type="protein sequence ID" value="CAF1120138.1"/>
    <property type="molecule type" value="Genomic_DNA"/>
</dbReference>
<dbReference type="InterPro" id="IPR051487">
    <property type="entry name" value="Ser/Thr_Proteases_Immune/Dev"/>
</dbReference>
<evidence type="ECO:0000259" key="3">
    <source>
        <dbReference type="PROSITE" id="PS50240"/>
    </source>
</evidence>
<dbReference type="SUPFAM" id="SSF50494">
    <property type="entry name" value="Trypsin-like serine proteases"/>
    <property type="match status" value="1"/>
</dbReference>
<dbReference type="Pfam" id="PF00089">
    <property type="entry name" value="Trypsin"/>
    <property type="match status" value="1"/>
</dbReference>
<dbReference type="GO" id="GO:0004252">
    <property type="term" value="F:serine-type endopeptidase activity"/>
    <property type="evidence" value="ECO:0007669"/>
    <property type="project" value="InterPro"/>
</dbReference>
<reference evidence="4" key="1">
    <citation type="submission" date="2021-02" db="EMBL/GenBank/DDBJ databases">
        <authorList>
            <person name="Nowell W R."/>
        </authorList>
    </citation>
    <scope>NUCLEOTIDE SEQUENCE</scope>
    <source>
        <strain evidence="4">Ploen Becks lab</strain>
    </source>
</reference>
<dbReference type="Gene3D" id="2.40.10.10">
    <property type="entry name" value="Trypsin-like serine proteases"/>
    <property type="match status" value="1"/>
</dbReference>
<dbReference type="OrthoDB" id="6339452at2759"/>
<dbReference type="AlphaFoldDB" id="A0A814QLR2"/>
<evidence type="ECO:0000313" key="4">
    <source>
        <dbReference type="EMBL" id="CAF1120138.1"/>
    </source>
</evidence>
<comment type="similarity">
    <text evidence="2">Belongs to the peptidase S1 family. CLIP subfamily.</text>
</comment>
<dbReference type="SMART" id="SM00020">
    <property type="entry name" value="Tryp_SPc"/>
    <property type="match status" value="1"/>
</dbReference>
<accession>A0A814QLR2</accession>
<evidence type="ECO:0000256" key="1">
    <source>
        <dbReference type="ARBA" id="ARBA00023157"/>
    </source>
</evidence>
<protein>
    <recommendedName>
        <fullName evidence="3">Peptidase S1 domain-containing protein</fullName>
    </recommendedName>
</protein>
<feature type="non-terminal residue" evidence="4">
    <location>
        <position position="1"/>
    </location>
</feature>
<dbReference type="InterPro" id="IPR009003">
    <property type="entry name" value="Peptidase_S1_PA"/>
</dbReference>
<sequence length="231" mass="26462">LTSASCVHTEFTYEDYYLSKTVTVKVKVNNFHPTLESIYSVYVGVVSNPNWGVDLPHVELANIEKIIIHEGWNQTTNENNIAIIKLLEPLELNRYVQIACLPNVTSTEIPGRDENFAYIAGLGNSAESYIEEKLNNKEINLYNGSMCDFSDVKTKDWERNFCAGEYNTYGNETSEWDYGGAVYSRYDVNGKKKYVATGLLSYDTWCETLHSPAVYVRISYYLDWILKNSKY</sequence>
<dbReference type="Proteomes" id="UP000663879">
    <property type="component" value="Unassembled WGS sequence"/>
</dbReference>
<evidence type="ECO:0000256" key="2">
    <source>
        <dbReference type="ARBA" id="ARBA00024195"/>
    </source>
</evidence>
<dbReference type="InterPro" id="IPR001254">
    <property type="entry name" value="Trypsin_dom"/>
</dbReference>
<proteinExistence type="inferred from homology"/>
<evidence type="ECO:0000313" key="5">
    <source>
        <dbReference type="Proteomes" id="UP000663879"/>
    </source>
</evidence>
<keyword evidence="1" id="KW-1015">Disulfide bond</keyword>
<dbReference type="GO" id="GO:0006508">
    <property type="term" value="P:proteolysis"/>
    <property type="evidence" value="ECO:0007669"/>
    <property type="project" value="InterPro"/>
</dbReference>